<evidence type="ECO:0000256" key="1">
    <source>
        <dbReference type="SAM" id="MobiDB-lite"/>
    </source>
</evidence>
<dbReference type="InterPro" id="IPR012340">
    <property type="entry name" value="NA-bd_OB-fold"/>
</dbReference>
<dbReference type="InterPro" id="IPR052513">
    <property type="entry name" value="Thioester_dehydratase-like"/>
</dbReference>
<dbReference type="Pfam" id="PF01796">
    <property type="entry name" value="OB_ChsH2_C"/>
    <property type="match status" value="1"/>
</dbReference>
<dbReference type="InterPro" id="IPR022002">
    <property type="entry name" value="ChsH2_Znr"/>
</dbReference>
<dbReference type="InterPro" id="IPR002878">
    <property type="entry name" value="ChsH2_C"/>
</dbReference>
<gene>
    <name evidence="4" type="ORF">B1B_09548</name>
</gene>
<evidence type="ECO:0000259" key="3">
    <source>
        <dbReference type="Pfam" id="PF12172"/>
    </source>
</evidence>
<name>T1BN31_9ZZZZ</name>
<evidence type="ECO:0000259" key="2">
    <source>
        <dbReference type="Pfam" id="PF01796"/>
    </source>
</evidence>
<feature type="domain" description="ChsH2 rubredoxin-like zinc ribbon" evidence="3">
    <location>
        <begin position="62"/>
        <end position="96"/>
    </location>
</feature>
<dbReference type="EMBL" id="AUZY01006334">
    <property type="protein sequence ID" value="EQD54709.1"/>
    <property type="molecule type" value="Genomic_DNA"/>
</dbReference>
<protein>
    <submittedName>
        <fullName evidence="4">Protein containing DUF35</fullName>
    </submittedName>
</protein>
<evidence type="ECO:0000313" key="4">
    <source>
        <dbReference type="EMBL" id="EQD54709.1"/>
    </source>
</evidence>
<feature type="region of interest" description="Disordered" evidence="1">
    <location>
        <begin position="1"/>
        <end position="34"/>
    </location>
</feature>
<accession>T1BN31</accession>
<dbReference type="Gene3D" id="6.10.30.10">
    <property type="match status" value="1"/>
</dbReference>
<dbReference type="AlphaFoldDB" id="T1BN31"/>
<comment type="caution">
    <text evidence="4">The sequence shown here is derived from an EMBL/GenBank/DDBJ whole genome shotgun (WGS) entry which is preliminary data.</text>
</comment>
<dbReference type="Pfam" id="PF12172">
    <property type="entry name" value="zf-ChsH2"/>
    <property type="match status" value="1"/>
</dbReference>
<organism evidence="4">
    <name type="scientific">mine drainage metagenome</name>
    <dbReference type="NCBI Taxonomy" id="410659"/>
    <lineage>
        <taxon>unclassified sequences</taxon>
        <taxon>metagenomes</taxon>
        <taxon>ecological metagenomes</taxon>
    </lineage>
</organism>
<dbReference type="PANTHER" id="PTHR34075:SF5">
    <property type="entry name" value="BLR3430 PROTEIN"/>
    <property type="match status" value="1"/>
</dbReference>
<proteinExistence type="predicted"/>
<reference evidence="4" key="1">
    <citation type="submission" date="2013-08" db="EMBL/GenBank/DDBJ databases">
        <authorList>
            <person name="Mendez C."/>
            <person name="Richter M."/>
            <person name="Ferrer M."/>
            <person name="Sanchez J."/>
        </authorList>
    </citation>
    <scope>NUCLEOTIDE SEQUENCE</scope>
</reference>
<feature type="compositionally biased region" description="Pro residues" evidence="1">
    <location>
        <begin position="19"/>
        <end position="28"/>
    </location>
</feature>
<dbReference type="PANTHER" id="PTHR34075">
    <property type="entry name" value="BLR3430 PROTEIN"/>
    <property type="match status" value="1"/>
</dbReference>
<reference evidence="4" key="2">
    <citation type="journal article" date="2014" name="ISME J.">
        <title>Microbial stratification in low pH oxic and suboxic macroscopic growths along an acid mine drainage.</title>
        <authorList>
            <person name="Mendez-Garcia C."/>
            <person name="Mesa V."/>
            <person name="Sprenger R.R."/>
            <person name="Richter M."/>
            <person name="Diez M.S."/>
            <person name="Solano J."/>
            <person name="Bargiela R."/>
            <person name="Golyshina O.V."/>
            <person name="Manteca A."/>
            <person name="Ramos J.L."/>
            <person name="Gallego J.R."/>
            <person name="Llorente I."/>
            <person name="Martins Dos Santos V.A."/>
            <person name="Jensen O.N."/>
            <person name="Pelaez A.I."/>
            <person name="Sanchez J."/>
            <person name="Ferrer M."/>
        </authorList>
    </citation>
    <scope>NUCLEOTIDE SEQUENCE</scope>
</reference>
<sequence>MSEQTPPGRRRPRATVAPTPTPSTPSEPPRPKVVVAPSPPFLLDFFPLQGAGQTRLSRFYDRLKEGRVSTTRCPRDGEVHWPPRVVCPICHGEELEWIDLPEHGRIYAFSAMLGGAPLGMEGDVPFSVGLVDLDGSPLRLFGRIEGRPWTALKIGDEVRLEAYPLTDGRSFYRFRALG</sequence>
<dbReference type="SUPFAM" id="SSF50249">
    <property type="entry name" value="Nucleic acid-binding proteins"/>
    <property type="match status" value="1"/>
</dbReference>
<feature type="domain" description="ChsH2 C-terminal OB-fold" evidence="2">
    <location>
        <begin position="97"/>
        <end position="161"/>
    </location>
</feature>